<gene>
    <name evidence="3" type="ORF">OU415_23105</name>
</gene>
<evidence type="ECO:0008006" key="5">
    <source>
        <dbReference type="Google" id="ProtNLM"/>
    </source>
</evidence>
<feature type="signal peptide" evidence="2">
    <location>
        <begin position="1"/>
        <end position="26"/>
    </location>
</feature>
<proteinExistence type="predicted"/>
<sequence length="184" mass="18809">MRRSACLAGAFAAGIGMLTGGTPAFADTAGDEGINLGNGNNTNVAPTQVCGNITVTGGVVLILAPVDIDCVNAPIVDHPEQTPPAEDETPPVEGEVPPVEEETPPVEGEMPPVEDEEPPVEEETPPVENDMPPVEEETPPVPPVQETPPVQSEAPPAHDVPLAKPELPTAPSPAVVRGHAAVTG</sequence>
<accession>A0ABT4V300</accession>
<evidence type="ECO:0000256" key="1">
    <source>
        <dbReference type="SAM" id="MobiDB-lite"/>
    </source>
</evidence>
<evidence type="ECO:0000313" key="4">
    <source>
        <dbReference type="Proteomes" id="UP001210380"/>
    </source>
</evidence>
<dbReference type="EMBL" id="JAQGLA010000043">
    <property type="protein sequence ID" value="MDA3628339.1"/>
    <property type="molecule type" value="Genomic_DNA"/>
</dbReference>
<organism evidence="3 4">
    <name type="scientific">Saccharopolyspora oryzae</name>
    <dbReference type="NCBI Taxonomy" id="2997343"/>
    <lineage>
        <taxon>Bacteria</taxon>
        <taxon>Bacillati</taxon>
        <taxon>Actinomycetota</taxon>
        <taxon>Actinomycetes</taxon>
        <taxon>Pseudonocardiales</taxon>
        <taxon>Pseudonocardiaceae</taxon>
        <taxon>Saccharopolyspora</taxon>
    </lineage>
</organism>
<comment type="caution">
    <text evidence="3">The sequence shown here is derived from an EMBL/GenBank/DDBJ whole genome shotgun (WGS) entry which is preliminary data.</text>
</comment>
<dbReference type="RefSeq" id="WP_270951172.1">
    <property type="nucleotide sequence ID" value="NZ_JAQGLA010000043.1"/>
</dbReference>
<protein>
    <recommendedName>
        <fullName evidence="5">DUF320 domain-containing protein</fullName>
    </recommendedName>
</protein>
<feature type="region of interest" description="Disordered" evidence="1">
    <location>
        <begin position="75"/>
        <end position="184"/>
    </location>
</feature>
<reference evidence="3 4" key="1">
    <citation type="submission" date="2022-11" db="EMBL/GenBank/DDBJ databases">
        <title>Draft genome sequence of Saccharopolyspora sp. WRP15-2 isolated from rhizosphere soils of wild rice in Thailand.</title>
        <authorList>
            <person name="Duangmal K."/>
            <person name="Kammanee S."/>
            <person name="Muangham S."/>
        </authorList>
    </citation>
    <scope>NUCLEOTIDE SEQUENCE [LARGE SCALE GENOMIC DNA]</scope>
    <source>
        <strain evidence="3 4">WRP15-2</strain>
    </source>
</reference>
<keyword evidence="4" id="KW-1185">Reference proteome</keyword>
<name>A0ABT4V300_9PSEU</name>
<feature type="compositionally biased region" description="Acidic residues" evidence="1">
    <location>
        <begin position="112"/>
        <end position="125"/>
    </location>
</feature>
<evidence type="ECO:0000313" key="3">
    <source>
        <dbReference type="EMBL" id="MDA3628339.1"/>
    </source>
</evidence>
<keyword evidence="2" id="KW-0732">Signal</keyword>
<evidence type="ECO:0000256" key="2">
    <source>
        <dbReference type="SAM" id="SignalP"/>
    </source>
</evidence>
<dbReference type="Proteomes" id="UP001210380">
    <property type="component" value="Unassembled WGS sequence"/>
</dbReference>
<feature type="chain" id="PRO_5046940874" description="DUF320 domain-containing protein" evidence="2">
    <location>
        <begin position="27"/>
        <end position="184"/>
    </location>
</feature>